<evidence type="ECO:0000256" key="1">
    <source>
        <dbReference type="ARBA" id="ARBA00022450"/>
    </source>
</evidence>
<reference evidence="4 5" key="1">
    <citation type="submission" date="2020-04" db="EMBL/GenBank/DDBJ databases">
        <title>Draft Genome Sequence of Streptomyces morookaense DSM 40503, an 8-azaguanine-producing strain.</title>
        <authorList>
            <person name="Qi J."/>
            <person name="Gao J.-M."/>
        </authorList>
    </citation>
    <scope>NUCLEOTIDE SEQUENCE [LARGE SCALE GENOMIC DNA]</scope>
    <source>
        <strain evidence="4 5">DSM 40503</strain>
    </source>
</reference>
<dbReference type="SUPFAM" id="SSF47336">
    <property type="entry name" value="ACP-like"/>
    <property type="match status" value="1"/>
</dbReference>
<keyword evidence="2" id="KW-0597">Phosphoprotein</keyword>
<dbReference type="InterPro" id="IPR009081">
    <property type="entry name" value="PP-bd_ACP"/>
</dbReference>
<dbReference type="RefSeq" id="WP_171078759.1">
    <property type="nucleotide sequence ID" value="NZ_BNBU01000003.1"/>
</dbReference>
<name>A0A7Y7E5M4_STRMO</name>
<keyword evidence="5" id="KW-1185">Reference proteome</keyword>
<dbReference type="AlphaFoldDB" id="A0A7Y7E5M4"/>
<feature type="domain" description="Carrier" evidence="3">
    <location>
        <begin position="31"/>
        <end position="85"/>
    </location>
</feature>
<dbReference type="InterPro" id="IPR036736">
    <property type="entry name" value="ACP-like_sf"/>
</dbReference>
<evidence type="ECO:0000259" key="3">
    <source>
        <dbReference type="Pfam" id="PF00550"/>
    </source>
</evidence>
<proteinExistence type="predicted"/>
<evidence type="ECO:0000313" key="5">
    <source>
        <dbReference type="Proteomes" id="UP000587462"/>
    </source>
</evidence>
<gene>
    <name evidence="4" type="ORF">HG542_04760</name>
</gene>
<dbReference type="Proteomes" id="UP000587462">
    <property type="component" value="Unassembled WGS sequence"/>
</dbReference>
<comment type="caution">
    <text evidence="4">The sequence shown here is derived from an EMBL/GenBank/DDBJ whole genome shotgun (WGS) entry which is preliminary data.</text>
</comment>
<keyword evidence="1" id="KW-0596">Phosphopantetheine</keyword>
<dbReference type="PROSITE" id="PS00012">
    <property type="entry name" value="PHOSPHOPANTETHEINE"/>
    <property type="match status" value="1"/>
</dbReference>
<dbReference type="InterPro" id="IPR006162">
    <property type="entry name" value="Ppantetheine_attach_site"/>
</dbReference>
<dbReference type="Gene3D" id="1.10.1200.10">
    <property type="entry name" value="ACP-like"/>
    <property type="match status" value="1"/>
</dbReference>
<dbReference type="Pfam" id="PF00550">
    <property type="entry name" value="PP-binding"/>
    <property type="match status" value="1"/>
</dbReference>
<evidence type="ECO:0000313" key="4">
    <source>
        <dbReference type="EMBL" id="NVK76965.1"/>
    </source>
</evidence>
<organism evidence="4 5">
    <name type="scientific">Streptomyces morookaense</name>
    <name type="common">Streptoverticillium morookaense</name>
    <dbReference type="NCBI Taxonomy" id="1970"/>
    <lineage>
        <taxon>Bacteria</taxon>
        <taxon>Bacillati</taxon>
        <taxon>Actinomycetota</taxon>
        <taxon>Actinomycetes</taxon>
        <taxon>Kitasatosporales</taxon>
        <taxon>Streptomycetaceae</taxon>
        <taxon>Streptomyces</taxon>
    </lineage>
</organism>
<dbReference type="EMBL" id="JABBXF010000008">
    <property type="protein sequence ID" value="NVK76965.1"/>
    <property type="molecule type" value="Genomic_DNA"/>
</dbReference>
<sequence length="97" mass="10250">MGECTGAATPSTSDRLTYEQLVVIVRACTGVQLDAAGLDDPELELKALGVDSLGLLGVVAELERRYPVLLGPEAEQAVSPRALYDLVNAQLARGDRP</sequence>
<protein>
    <submittedName>
        <fullName evidence="4">Acyl carrier protein</fullName>
    </submittedName>
</protein>
<evidence type="ECO:0000256" key="2">
    <source>
        <dbReference type="ARBA" id="ARBA00022553"/>
    </source>
</evidence>
<accession>A0A7Y7E5M4</accession>